<reference evidence="1 2" key="1">
    <citation type="submission" date="2018-06" db="EMBL/GenBank/DDBJ databases">
        <title>Comparative genomics reveals the genomic features of Rhizophagus irregularis, R. cerebriforme, R. diaphanum and Gigaspora rosea, and their symbiotic lifestyle signature.</title>
        <authorList>
            <person name="Morin E."/>
            <person name="San Clemente H."/>
            <person name="Chen E.C.H."/>
            <person name="De La Providencia I."/>
            <person name="Hainaut M."/>
            <person name="Kuo A."/>
            <person name="Kohler A."/>
            <person name="Murat C."/>
            <person name="Tang N."/>
            <person name="Roy S."/>
            <person name="Loubradou J."/>
            <person name="Henrissat B."/>
            <person name="Grigoriev I.V."/>
            <person name="Corradi N."/>
            <person name="Roux C."/>
            <person name="Martin F.M."/>
        </authorList>
    </citation>
    <scope>NUCLEOTIDE SEQUENCE [LARGE SCALE GENOMIC DNA]</scope>
    <source>
        <strain evidence="1 2">DAOM 227022</strain>
    </source>
</reference>
<keyword evidence="2" id="KW-1185">Reference proteome</keyword>
<evidence type="ECO:0000313" key="1">
    <source>
        <dbReference type="EMBL" id="RIA80350.1"/>
    </source>
</evidence>
<comment type="caution">
    <text evidence="1">The sequence shown here is derived from an EMBL/GenBank/DDBJ whole genome shotgun (WGS) entry which is preliminary data.</text>
</comment>
<dbReference type="EMBL" id="QKYT01000987">
    <property type="protein sequence ID" value="RIA80350.1"/>
    <property type="molecule type" value="Genomic_DNA"/>
</dbReference>
<dbReference type="AlphaFoldDB" id="A0A397S1M6"/>
<dbReference type="Proteomes" id="UP000265703">
    <property type="component" value="Unassembled WGS sequence"/>
</dbReference>
<protein>
    <submittedName>
        <fullName evidence="1">Uncharacterized protein</fullName>
    </submittedName>
</protein>
<proteinExistence type="predicted"/>
<name>A0A397S1M6_9GLOM</name>
<sequence>MANTQSKINLLEEQNSKLVAEASVRMESSLCRKRKANKIDCEQDVDKVFGIVITDASEWYFMEFTLDKGGKAIVYVVKTGSRCL</sequence>
<accession>A0A397S1M6</accession>
<evidence type="ECO:0000313" key="2">
    <source>
        <dbReference type="Proteomes" id="UP000265703"/>
    </source>
</evidence>
<organism evidence="1 2">
    <name type="scientific">Glomus cerebriforme</name>
    <dbReference type="NCBI Taxonomy" id="658196"/>
    <lineage>
        <taxon>Eukaryota</taxon>
        <taxon>Fungi</taxon>
        <taxon>Fungi incertae sedis</taxon>
        <taxon>Mucoromycota</taxon>
        <taxon>Glomeromycotina</taxon>
        <taxon>Glomeromycetes</taxon>
        <taxon>Glomerales</taxon>
        <taxon>Glomeraceae</taxon>
        <taxon>Glomus</taxon>
    </lineage>
</organism>
<gene>
    <name evidence="1" type="ORF">C1645_838857</name>
</gene>